<feature type="domain" description="Repulsive guidance molecule N-terminal" evidence="11">
    <location>
        <begin position="47"/>
        <end position="116"/>
    </location>
</feature>
<protein>
    <submittedName>
        <fullName evidence="13">Repulsive guidance molecule N-terminal domain-containing protein</fullName>
    </submittedName>
</protein>
<reference evidence="13" key="1">
    <citation type="submission" date="2022-11" db="UniProtKB">
        <authorList>
            <consortium name="WormBaseParasite"/>
        </authorList>
    </citation>
    <scope>IDENTIFICATION</scope>
</reference>
<accession>A0A914H8I0</accession>
<dbReference type="GO" id="GO:0005886">
    <property type="term" value="C:plasma membrane"/>
    <property type="evidence" value="ECO:0007669"/>
    <property type="project" value="UniProtKB-SubCell"/>
</dbReference>
<keyword evidence="6" id="KW-0472">Membrane</keyword>
<keyword evidence="12" id="KW-1185">Reference proteome</keyword>
<name>A0A914H8I0_GLORO</name>
<evidence type="ECO:0000259" key="11">
    <source>
        <dbReference type="Pfam" id="PF06535"/>
    </source>
</evidence>
<evidence type="ECO:0000256" key="4">
    <source>
        <dbReference type="ARBA" id="ARBA00022622"/>
    </source>
</evidence>
<keyword evidence="8" id="KW-0449">Lipoprotein</keyword>
<evidence type="ECO:0000256" key="9">
    <source>
        <dbReference type="SAM" id="SignalP"/>
    </source>
</evidence>
<dbReference type="InterPro" id="IPR010536">
    <property type="entry name" value="RGM_N"/>
</dbReference>
<dbReference type="AlphaFoldDB" id="A0A914H8I0"/>
<keyword evidence="5 9" id="KW-0732">Signal</keyword>
<evidence type="ECO:0000256" key="6">
    <source>
        <dbReference type="ARBA" id="ARBA00023136"/>
    </source>
</evidence>
<evidence type="ECO:0000256" key="8">
    <source>
        <dbReference type="ARBA" id="ARBA00023288"/>
    </source>
</evidence>
<dbReference type="Pfam" id="PF06534">
    <property type="entry name" value="RGM_C"/>
    <property type="match status" value="1"/>
</dbReference>
<comment type="subcellular location">
    <subcellularLocation>
        <location evidence="1">Cell membrane</location>
        <topology evidence="1">Lipid-anchor</topology>
        <topology evidence="1">GPI-anchor</topology>
    </subcellularLocation>
</comment>
<evidence type="ECO:0000256" key="3">
    <source>
        <dbReference type="ARBA" id="ARBA00022475"/>
    </source>
</evidence>
<dbReference type="Pfam" id="PF06535">
    <property type="entry name" value="RGM_N"/>
    <property type="match status" value="1"/>
</dbReference>
<dbReference type="GO" id="GO:0015026">
    <property type="term" value="F:coreceptor activity"/>
    <property type="evidence" value="ECO:0007669"/>
    <property type="project" value="TreeGrafter"/>
</dbReference>
<keyword evidence="3" id="KW-1003">Cell membrane</keyword>
<evidence type="ECO:0000259" key="10">
    <source>
        <dbReference type="Pfam" id="PF06534"/>
    </source>
</evidence>
<sequence length="497" mass="55070">MCWWCHGILNFAKFVFVSSIVVSMKPSYDAKTGTPFGHHNAAASMPCLVDACTRRYRHSLEDIGSDGPSATVPYCLLLKNYRQCLNDSFRHCLAQLDFHSATTTAARRWHRFECDQLIINAVPGGLRATAQAKCYVPELEEDDDGEEENDVDEADSAEDYYYDDENISRHGSEEIDGTQKGGKMPTVCAMFGQLHLRPFHATTSSQIDQCSFITASDLLMINSSSSGSTKTDQFKTKILGITNIALIIRPKKGCVHDQKLYLADSGDQNALPPTFVDGTTNSGTEIDGTKQAVEIVQRTAESVRISLNYVGTEILIQNFGNRFFNIFVRLPSPKLIQSHFVSSAAAVGHLCGQSCQAGLKFPENQAFLNRNGQINELCLKLVDRLSAKQSANNASRHNWISAICARDLAIAPTAMHFLPMELWLNSLLFAAEELDDEHGQFFNNKDGLIKKDEEDLATYSAVITDQSRPSHLLDSSNVGRHIEQQRVSRADICLQCA</sequence>
<dbReference type="GO" id="GO:0098552">
    <property type="term" value="C:side of membrane"/>
    <property type="evidence" value="ECO:0007669"/>
    <property type="project" value="UniProtKB-KW"/>
</dbReference>
<feature type="domain" description="Repulsive guidance molecule C-terminal" evidence="10">
    <location>
        <begin position="187"/>
        <end position="384"/>
    </location>
</feature>
<keyword evidence="7" id="KW-0325">Glycoprotein</keyword>
<organism evidence="12 13">
    <name type="scientific">Globodera rostochiensis</name>
    <name type="common">Golden nematode worm</name>
    <name type="synonym">Heterodera rostochiensis</name>
    <dbReference type="NCBI Taxonomy" id="31243"/>
    <lineage>
        <taxon>Eukaryota</taxon>
        <taxon>Metazoa</taxon>
        <taxon>Ecdysozoa</taxon>
        <taxon>Nematoda</taxon>
        <taxon>Chromadorea</taxon>
        <taxon>Rhabditida</taxon>
        <taxon>Tylenchina</taxon>
        <taxon>Tylenchomorpha</taxon>
        <taxon>Tylenchoidea</taxon>
        <taxon>Heteroderidae</taxon>
        <taxon>Heteroderinae</taxon>
        <taxon>Globodera</taxon>
    </lineage>
</organism>
<evidence type="ECO:0000256" key="1">
    <source>
        <dbReference type="ARBA" id="ARBA00004609"/>
    </source>
</evidence>
<comment type="similarity">
    <text evidence="2">Belongs to the repulsive guidance molecule (RGM) family.</text>
</comment>
<dbReference type="PANTHER" id="PTHR31428:SF6">
    <property type="entry name" value="REPULSIVE GUIDANCE MOLECULE B HOMOLOG DRAG-1"/>
    <property type="match status" value="1"/>
</dbReference>
<feature type="signal peptide" evidence="9">
    <location>
        <begin position="1"/>
        <end position="19"/>
    </location>
</feature>
<evidence type="ECO:0000313" key="12">
    <source>
        <dbReference type="Proteomes" id="UP000887572"/>
    </source>
</evidence>
<proteinExistence type="inferred from homology"/>
<dbReference type="InterPro" id="IPR009496">
    <property type="entry name" value="RGM_C"/>
</dbReference>
<dbReference type="WBParaSite" id="Gr19_v10_g14720.t1">
    <property type="protein sequence ID" value="Gr19_v10_g14720.t1"/>
    <property type="gene ID" value="Gr19_v10_g14720"/>
</dbReference>
<dbReference type="InterPro" id="IPR040287">
    <property type="entry name" value="RGM"/>
</dbReference>
<evidence type="ECO:0000256" key="5">
    <source>
        <dbReference type="ARBA" id="ARBA00022729"/>
    </source>
</evidence>
<evidence type="ECO:0000256" key="7">
    <source>
        <dbReference type="ARBA" id="ARBA00023180"/>
    </source>
</evidence>
<dbReference type="PANTHER" id="PTHR31428">
    <property type="entry name" value="RGM DOMAIN FAMILY MEMBER DRAG-1"/>
    <property type="match status" value="1"/>
</dbReference>
<dbReference type="Gene3D" id="3.40.1000.10">
    <property type="entry name" value="Mog1/PsbP, alpha/beta/alpha sandwich"/>
    <property type="match status" value="1"/>
</dbReference>
<dbReference type="GO" id="GO:0030509">
    <property type="term" value="P:BMP signaling pathway"/>
    <property type="evidence" value="ECO:0007669"/>
    <property type="project" value="TreeGrafter"/>
</dbReference>
<evidence type="ECO:0000313" key="13">
    <source>
        <dbReference type="WBParaSite" id="Gr19_v10_g14720.t1"/>
    </source>
</evidence>
<keyword evidence="4" id="KW-0336">GPI-anchor</keyword>
<dbReference type="Proteomes" id="UP000887572">
    <property type="component" value="Unplaced"/>
</dbReference>
<feature type="chain" id="PRO_5037549636" evidence="9">
    <location>
        <begin position="20"/>
        <end position="497"/>
    </location>
</feature>
<evidence type="ECO:0000256" key="2">
    <source>
        <dbReference type="ARBA" id="ARBA00005321"/>
    </source>
</evidence>